<proteinExistence type="predicted"/>
<sequence>MPMMLSECRVFVVWFGVVWLALVTLQFDRETLTLEGTEWGRFSAASIRSAVHLGQTFPRFQFPPCLIASWWVVRRCAQSSASAILRHQGVSAGARACLSRSSPRLLLARPQGPRGPRGPRANQQQGLRVHGELGT</sequence>
<keyword evidence="2" id="KW-1185">Reference proteome</keyword>
<organism evidence="1 2">
    <name type="scientific">Aspergillus brunneoviolaceus CBS 621.78</name>
    <dbReference type="NCBI Taxonomy" id="1450534"/>
    <lineage>
        <taxon>Eukaryota</taxon>
        <taxon>Fungi</taxon>
        <taxon>Dikarya</taxon>
        <taxon>Ascomycota</taxon>
        <taxon>Pezizomycotina</taxon>
        <taxon>Eurotiomycetes</taxon>
        <taxon>Eurotiomycetidae</taxon>
        <taxon>Eurotiales</taxon>
        <taxon>Aspergillaceae</taxon>
        <taxon>Aspergillus</taxon>
        <taxon>Aspergillus subgen. Circumdati</taxon>
    </lineage>
</organism>
<gene>
    <name evidence="1" type="ORF">BO95DRAFT_235513</name>
</gene>
<evidence type="ECO:0000313" key="2">
    <source>
        <dbReference type="Proteomes" id="UP000249057"/>
    </source>
</evidence>
<name>A0ACD1FZN2_9EURO</name>
<accession>A0ACD1FZN2</accession>
<protein>
    <submittedName>
        <fullName evidence="1">Uncharacterized protein</fullName>
    </submittedName>
</protein>
<evidence type="ECO:0000313" key="1">
    <source>
        <dbReference type="EMBL" id="RAH42424.1"/>
    </source>
</evidence>
<dbReference type="Proteomes" id="UP000249057">
    <property type="component" value="Unassembled WGS sequence"/>
</dbReference>
<dbReference type="EMBL" id="KZ825374">
    <property type="protein sequence ID" value="RAH42424.1"/>
    <property type="molecule type" value="Genomic_DNA"/>
</dbReference>
<reference evidence="1" key="1">
    <citation type="submission" date="2018-02" db="EMBL/GenBank/DDBJ databases">
        <title>The genomes of Aspergillus section Nigri reveals drivers in fungal speciation.</title>
        <authorList>
            <consortium name="DOE Joint Genome Institute"/>
            <person name="Vesth T.C."/>
            <person name="Nybo J."/>
            <person name="Theobald S."/>
            <person name="Brandl J."/>
            <person name="Frisvad J.C."/>
            <person name="Nielsen K.F."/>
            <person name="Lyhne E.K."/>
            <person name="Kogle M.E."/>
            <person name="Kuo A."/>
            <person name="Riley R."/>
            <person name="Clum A."/>
            <person name="Nolan M."/>
            <person name="Lipzen A."/>
            <person name="Salamov A."/>
            <person name="Henrissat B."/>
            <person name="Wiebenga A."/>
            <person name="De vries R.P."/>
            <person name="Grigoriev I.V."/>
            <person name="Mortensen U.H."/>
            <person name="Andersen M.R."/>
            <person name="Baker S.E."/>
        </authorList>
    </citation>
    <scope>NUCLEOTIDE SEQUENCE</scope>
    <source>
        <strain evidence="1">CBS 621.78</strain>
    </source>
</reference>